<evidence type="ECO:0000313" key="3">
    <source>
        <dbReference type="Proteomes" id="UP000184300"/>
    </source>
</evidence>
<dbReference type="Pfam" id="PF13391">
    <property type="entry name" value="HNH_2"/>
    <property type="match status" value="1"/>
</dbReference>
<feature type="domain" description="HNH nuclease" evidence="1">
    <location>
        <begin position="13"/>
        <end position="103"/>
    </location>
</feature>
<dbReference type="VEuPathDB" id="FungiDB:ASPGLDRAFT_93062"/>
<organism evidence="2 3">
    <name type="scientific">Aspergillus glaucus CBS 516.65</name>
    <dbReference type="NCBI Taxonomy" id="1160497"/>
    <lineage>
        <taxon>Eukaryota</taxon>
        <taxon>Fungi</taxon>
        <taxon>Dikarya</taxon>
        <taxon>Ascomycota</taxon>
        <taxon>Pezizomycotina</taxon>
        <taxon>Eurotiomycetes</taxon>
        <taxon>Eurotiomycetidae</taxon>
        <taxon>Eurotiales</taxon>
        <taxon>Aspergillaceae</taxon>
        <taxon>Aspergillus</taxon>
        <taxon>Aspergillus subgen. Aspergillus</taxon>
    </lineage>
</organism>
<name>A0A1L9VEV5_ASPGL</name>
<reference evidence="3" key="1">
    <citation type="journal article" date="2017" name="Genome Biol.">
        <title>Comparative genomics reveals high biological diversity and specific adaptations in the industrially and medically important fungal genus Aspergillus.</title>
        <authorList>
            <person name="de Vries R.P."/>
            <person name="Riley R."/>
            <person name="Wiebenga A."/>
            <person name="Aguilar-Osorio G."/>
            <person name="Amillis S."/>
            <person name="Uchima C.A."/>
            <person name="Anderluh G."/>
            <person name="Asadollahi M."/>
            <person name="Askin M."/>
            <person name="Barry K."/>
            <person name="Battaglia E."/>
            <person name="Bayram O."/>
            <person name="Benocci T."/>
            <person name="Braus-Stromeyer S.A."/>
            <person name="Caldana C."/>
            <person name="Canovas D."/>
            <person name="Cerqueira G.C."/>
            <person name="Chen F."/>
            <person name="Chen W."/>
            <person name="Choi C."/>
            <person name="Clum A."/>
            <person name="Dos Santos R.A."/>
            <person name="Damasio A.R."/>
            <person name="Diallinas G."/>
            <person name="Emri T."/>
            <person name="Fekete E."/>
            <person name="Flipphi M."/>
            <person name="Freyberg S."/>
            <person name="Gallo A."/>
            <person name="Gournas C."/>
            <person name="Habgood R."/>
            <person name="Hainaut M."/>
            <person name="Harispe M.L."/>
            <person name="Henrissat B."/>
            <person name="Hilden K.S."/>
            <person name="Hope R."/>
            <person name="Hossain A."/>
            <person name="Karabika E."/>
            <person name="Karaffa L."/>
            <person name="Karanyi Z."/>
            <person name="Krasevec N."/>
            <person name="Kuo A."/>
            <person name="Kusch H."/>
            <person name="LaButti K."/>
            <person name="Lagendijk E.L."/>
            <person name="Lapidus A."/>
            <person name="Levasseur A."/>
            <person name="Lindquist E."/>
            <person name="Lipzen A."/>
            <person name="Logrieco A.F."/>
            <person name="MacCabe A."/>
            <person name="Maekelae M.R."/>
            <person name="Malavazi I."/>
            <person name="Melin P."/>
            <person name="Meyer V."/>
            <person name="Mielnichuk N."/>
            <person name="Miskei M."/>
            <person name="Molnar A.P."/>
            <person name="Mule G."/>
            <person name="Ngan C.Y."/>
            <person name="Orejas M."/>
            <person name="Orosz E."/>
            <person name="Ouedraogo J.P."/>
            <person name="Overkamp K.M."/>
            <person name="Park H.-S."/>
            <person name="Perrone G."/>
            <person name="Piumi F."/>
            <person name="Punt P.J."/>
            <person name="Ram A.F."/>
            <person name="Ramon A."/>
            <person name="Rauscher S."/>
            <person name="Record E."/>
            <person name="Riano-Pachon D.M."/>
            <person name="Robert V."/>
            <person name="Roehrig J."/>
            <person name="Ruller R."/>
            <person name="Salamov A."/>
            <person name="Salih N.S."/>
            <person name="Samson R.A."/>
            <person name="Sandor E."/>
            <person name="Sanguinetti M."/>
            <person name="Schuetze T."/>
            <person name="Sepcic K."/>
            <person name="Shelest E."/>
            <person name="Sherlock G."/>
            <person name="Sophianopoulou V."/>
            <person name="Squina F.M."/>
            <person name="Sun H."/>
            <person name="Susca A."/>
            <person name="Todd R.B."/>
            <person name="Tsang A."/>
            <person name="Unkles S.E."/>
            <person name="van de Wiele N."/>
            <person name="van Rossen-Uffink D."/>
            <person name="Oliveira J.V."/>
            <person name="Vesth T.C."/>
            <person name="Visser J."/>
            <person name="Yu J.-H."/>
            <person name="Zhou M."/>
            <person name="Andersen M.R."/>
            <person name="Archer D.B."/>
            <person name="Baker S.E."/>
            <person name="Benoit I."/>
            <person name="Brakhage A.A."/>
            <person name="Braus G.H."/>
            <person name="Fischer R."/>
            <person name="Frisvad J.C."/>
            <person name="Goldman G.H."/>
            <person name="Houbraken J."/>
            <person name="Oakley B."/>
            <person name="Pocsi I."/>
            <person name="Scazzocchio C."/>
            <person name="Seiboth B."/>
            <person name="vanKuyk P.A."/>
            <person name="Wortman J."/>
            <person name="Dyer P.S."/>
            <person name="Grigoriev I.V."/>
        </authorList>
    </citation>
    <scope>NUCLEOTIDE SEQUENCE [LARGE SCALE GENOMIC DNA]</scope>
    <source>
        <strain evidence="3">CBS 516.65</strain>
    </source>
</reference>
<sequence>FYNSCLKRDTHHCVVTRFMEYYYWHAKGEPEDEYFDDLEAVHIIPSAYESWRADAMMTWEALYRCFPAACRVGMHMDNINHISNDISMIPGMHAQFGQFRMSLSPRRVYTSIFNRHGITICRAFPTLYHDLPADRLITFKTKINFFFPDPMLLDTHFRVAEILSASGMGEVISQ</sequence>
<dbReference type="Proteomes" id="UP000184300">
    <property type="component" value="Unassembled WGS sequence"/>
</dbReference>
<accession>A0A1L9VEV5</accession>
<dbReference type="RefSeq" id="XP_022399176.1">
    <property type="nucleotide sequence ID" value="XM_022550533.1"/>
</dbReference>
<dbReference type="OrthoDB" id="2104739at2759"/>
<dbReference type="EMBL" id="KV878902">
    <property type="protein sequence ID" value="OJJ82478.1"/>
    <property type="molecule type" value="Genomic_DNA"/>
</dbReference>
<evidence type="ECO:0000313" key="2">
    <source>
        <dbReference type="EMBL" id="OJJ82478.1"/>
    </source>
</evidence>
<feature type="non-terminal residue" evidence="2">
    <location>
        <position position="174"/>
    </location>
</feature>
<dbReference type="STRING" id="1160497.A0A1L9VEV5"/>
<feature type="non-terminal residue" evidence="2">
    <location>
        <position position="1"/>
    </location>
</feature>
<evidence type="ECO:0000259" key="1">
    <source>
        <dbReference type="Pfam" id="PF13391"/>
    </source>
</evidence>
<dbReference type="InterPro" id="IPR003615">
    <property type="entry name" value="HNH_nuc"/>
</dbReference>
<gene>
    <name evidence="2" type="ORF">ASPGLDRAFT_93062</name>
</gene>
<dbReference type="GeneID" id="34466793"/>
<proteinExistence type="predicted"/>
<dbReference type="AlphaFoldDB" id="A0A1L9VEV5"/>
<keyword evidence="3" id="KW-1185">Reference proteome</keyword>
<protein>
    <recommendedName>
        <fullName evidence="1">HNH nuclease domain-containing protein</fullName>
    </recommendedName>
</protein>